<dbReference type="EMBL" id="ODYU01001839">
    <property type="protein sequence ID" value="SOQ38587.1"/>
    <property type="molecule type" value="Genomic_DNA"/>
</dbReference>
<evidence type="ECO:0000313" key="4">
    <source>
        <dbReference type="EMBL" id="SOQ38587.1"/>
    </source>
</evidence>
<dbReference type="AlphaFoldDB" id="A0A2H1VCN4"/>
<dbReference type="InterPro" id="IPR029063">
    <property type="entry name" value="SAM-dependent_MTases_sf"/>
</dbReference>
<dbReference type="InterPro" id="IPR041698">
    <property type="entry name" value="Methyltransf_25"/>
</dbReference>
<keyword evidence="5" id="KW-1185">Reference proteome</keyword>
<evidence type="ECO:0000313" key="5">
    <source>
        <dbReference type="Proteomes" id="UP000829999"/>
    </source>
</evidence>
<dbReference type="GO" id="GO:0008168">
    <property type="term" value="F:methyltransferase activity"/>
    <property type="evidence" value="ECO:0007669"/>
    <property type="project" value="UniProtKB-KW"/>
</dbReference>
<sequence length="273" mass="31716">MNNAALYEKANSMQKRDALNFLEDISPKLKWKKSISNILDIGCGDGCVTSMLKKYIPTDFKLLGCDISEKMVNYANDHHCNEQTSFTVLDIAGDIPEGMKGKFDHVFSFYALHWILDQERAFQNIYDLLSKDGECFTIFVAGAPVFDVYRTLARNNKWSALFTDVEKYISPYHDSQDPAKEVRKMLEKIGYVNYKVEVKNLVYTYDNFRILWTTLQSINPFNIPKDREDDFKQDYLKILQDMKIVSKYNTDDASVNFKYRLIVVHAHKPASEF</sequence>
<organism evidence="4">
    <name type="scientific">Spodoptera frugiperda</name>
    <name type="common">Fall armyworm</name>
    <dbReference type="NCBI Taxonomy" id="7108"/>
    <lineage>
        <taxon>Eukaryota</taxon>
        <taxon>Metazoa</taxon>
        <taxon>Ecdysozoa</taxon>
        <taxon>Arthropoda</taxon>
        <taxon>Hexapoda</taxon>
        <taxon>Insecta</taxon>
        <taxon>Pterygota</taxon>
        <taxon>Neoptera</taxon>
        <taxon>Endopterygota</taxon>
        <taxon>Lepidoptera</taxon>
        <taxon>Glossata</taxon>
        <taxon>Ditrysia</taxon>
        <taxon>Noctuoidea</taxon>
        <taxon>Noctuidae</taxon>
        <taxon>Amphipyrinae</taxon>
        <taxon>Spodoptera</taxon>
    </lineage>
</organism>
<protein>
    <submittedName>
        <fullName evidence="6">Juvenile hormone acid O-methyltransferase-like</fullName>
    </submittedName>
    <submittedName>
        <fullName evidence="4">SFRICE_002605</fullName>
    </submittedName>
</protein>
<dbReference type="CDD" id="cd02440">
    <property type="entry name" value="AdoMet_MTases"/>
    <property type="match status" value="1"/>
</dbReference>
<evidence type="ECO:0000256" key="1">
    <source>
        <dbReference type="ARBA" id="ARBA00022603"/>
    </source>
</evidence>
<keyword evidence="2" id="KW-0808">Transferase</keyword>
<dbReference type="SUPFAM" id="SSF53335">
    <property type="entry name" value="S-adenosyl-L-methionine-dependent methyltransferases"/>
    <property type="match status" value="1"/>
</dbReference>
<accession>A0A2H1VCN4</accession>
<feature type="domain" description="Methyltransferase" evidence="3">
    <location>
        <begin position="38"/>
        <end position="133"/>
    </location>
</feature>
<reference evidence="4" key="1">
    <citation type="submission" date="2016-07" db="EMBL/GenBank/DDBJ databases">
        <authorList>
            <person name="Bretaudeau A."/>
        </authorList>
    </citation>
    <scope>NUCLEOTIDE SEQUENCE</scope>
    <source>
        <strain evidence="4">Rice</strain>
        <tissue evidence="4">Whole body</tissue>
    </source>
</reference>
<dbReference type="GeneID" id="126912661"/>
<dbReference type="GO" id="GO:0032259">
    <property type="term" value="P:methylation"/>
    <property type="evidence" value="ECO:0007669"/>
    <property type="project" value="UniProtKB-KW"/>
</dbReference>
<evidence type="ECO:0000259" key="3">
    <source>
        <dbReference type="Pfam" id="PF13649"/>
    </source>
</evidence>
<gene>
    <name evidence="6" type="primary">LOC126912661</name>
    <name evidence="4" type="ORF">SFRICE_002605</name>
</gene>
<dbReference type="Proteomes" id="UP000829999">
    <property type="component" value="Chromosome 28"/>
</dbReference>
<dbReference type="Gene3D" id="3.40.50.150">
    <property type="entry name" value="Vaccinia Virus protein VP39"/>
    <property type="match status" value="1"/>
</dbReference>
<dbReference type="PANTHER" id="PTHR43861:SF1">
    <property type="entry name" value="TRANS-ACONITATE 2-METHYLTRANSFERASE"/>
    <property type="match status" value="1"/>
</dbReference>
<evidence type="ECO:0000313" key="6">
    <source>
        <dbReference type="RefSeq" id="XP_050561715.1"/>
    </source>
</evidence>
<name>A0A2H1VCN4_SPOFR</name>
<evidence type="ECO:0000256" key="2">
    <source>
        <dbReference type="ARBA" id="ARBA00022679"/>
    </source>
</evidence>
<reference evidence="6" key="2">
    <citation type="submission" date="2025-04" db="UniProtKB">
        <authorList>
            <consortium name="RefSeq"/>
        </authorList>
    </citation>
    <scope>IDENTIFICATION</scope>
    <source>
        <tissue evidence="6">Whole larval tissue</tissue>
    </source>
</reference>
<dbReference type="PANTHER" id="PTHR43861">
    <property type="entry name" value="TRANS-ACONITATE 2-METHYLTRANSFERASE-RELATED"/>
    <property type="match status" value="1"/>
</dbReference>
<dbReference type="Pfam" id="PF13649">
    <property type="entry name" value="Methyltransf_25"/>
    <property type="match status" value="1"/>
</dbReference>
<keyword evidence="1" id="KW-0489">Methyltransferase</keyword>
<dbReference type="RefSeq" id="XP_050561715.1">
    <property type="nucleotide sequence ID" value="XM_050705758.1"/>
</dbReference>
<proteinExistence type="predicted"/>
<dbReference type="OrthoDB" id="8300214at2759"/>